<comment type="caution">
    <text evidence="2">The sequence shown here is derived from an EMBL/GenBank/DDBJ whole genome shotgun (WGS) entry which is preliminary data.</text>
</comment>
<dbReference type="EMBL" id="BPQB01000042">
    <property type="protein sequence ID" value="GJE94636.1"/>
    <property type="molecule type" value="Genomic_DNA"/>
</dbReference>
<dbReference type="AlphaFoldDB" id="A0A9P3GH02"/>
<feature type="compositionally biased region" description="Low complexity" evidence="1">
    <location>
        <begin position="65"/>
        <end position="75"/>
    </location>
</feature>
<feature type="compositionally biased region" description="Low complexity" evidence="1">
    <location>
        <begin position="149"/>
        <end position="177"/>
    </location>
</feature>
<feature type="compositionally biased region" description="Polar residues" evidence="1">
    <location>
        <begin position="8"/>
        <end position="24"/>
    </location>
</feature>
<reference evidence="2 3" key="1">
    <citation type="submission" date="2021-08" db="EMBL/GenBank/DDBJ databases">
        <title>Draft Genome Sequence of Phanerochaete sordida strain YK-624.</title>
        <authorList>
            <person name="Mori T."/>
            <person name="Dohra H."/>
            <person name="Suzuki T."/>
            <person name="Kawagishi H."/>
            <person name="Hirai H."/>
        </authorList>
    </citation>
    <scope>NUCLEOTIDE SEQUENCE [LARGE SCALE GENOMIC DNA]</scope>
    <source>
        <strain evidence="2 3">YK-624</strain>
    </source>
</reference>
<gene>
    <name evidence="2" type="ORF">PsYK624_108070</name>
</gene>
<feature type="compositionally biased region" description="Polar residues" evidence="1">
    <location>
        <begin position="127"/>
        <end position="143"/>
    </location>
</feature>
<feature type="region of interest" description="Disordered" evidence="1">
    <location>
        <begin position="1"/>
        <end position="177"/>
    </location>
</feature>
<evidence type="ECO:0000313" key="2">
    <source>
        <dbReference type="EMBL" id="GJE94636.1"/>
    </source>
</evidence>
<feature type="region of interest" description="Disordered" evidence="1">
    <location>
        <begin position="203"/>
        <end position="246"/>
    </location>
</feature>
<evidence type="ECO:0000313" key="3">
    <source>
        <dbReference type="Proteomes" id="UP000703269"/>
    </source>
</evidence>
<sequence>MSHHPNANAKQAAQCPGSSESSPVPSTPGRARASSARAAPRDARNDSDATPNRAAINSSPRPDEVASGGSAVAAAPRATSPDPPDDAFAPNTAFRRRDPREGYLQQRWSAETQVRARRPPSLAPHASRTQSVTRGPLNITTSALPARHASPASPTTLPAAPGRGSPASPATPGSSRSARLLVSAFSSVRRFATRSTPELLSFRSGSRTDVCEDEETPLLAQDRGSGRRRRRSSSFSVSGGDDQTFQ</sequence>
<keyword evidence="3" id="KW-1185">Reference proteome</keyword>
<evidence type="ECO:0000256" key="1">
    <source>
        <dbReference type="SAM" id="MobiDB-lite"/>
    </source>
</evidence>
<protein>
    <submittedName>
        <fullName evidence="2">Uncharacterized protein</fullName>
    </submittedName>
</protein>
<proteinExistence type="predicted"/>
<accession>A0A9P3GH02</accession>
<organism evidence="2 3">
    <name type="scientific">Phanerochaete sordida</name>
    <dbReference type="NCBI Taxonomy" id="48140"/>
    <lineage>
        <taxon>Eukaryota</taxon>
        <taxon>Fungi</taxon>
        <taxon>Dikarya</taxon>
        <taxon>Basidiomycota</taxon>
        <taxon>Agaricomycotina</taxon>
        <taxon>Agaricomycetes</taxon>
        <taxon>Polyporales</taxon>
        <taxon>Phanerochaetaceae</taxon>
        <taxon>Phanerochaete</taxon>
    </lineage>
</organism>
<dbReference type="Proteomes" id="UP000703269">
    <property type="component" value="Unassembled WGS sequence"/>
</dbReference>
<name>A0A9P3GH02_9APHY</name>